<proteinExistence type="predicted"/>
<dbReference type="EMBL" id="CM010718">
    <property type="protein sequence ID" value="RZC59584.1"/>
    <property type="molecule type" value="Genomic_DNA"/>
</dbReference>
<accession>A0A4Y7JEL5</accession>
<dbReference type="AlphaFoldDB" id="A0A4Y7JEL5"/>
<keyword evidence="2" id="KW-1185">Reference proteome</keyword>
<dbReference type="Gramene" id="RZC59584">
    <property type="protein sequence ID" value="RZC59584"/>
    <property type="gene ID" value="C5167_006889"/>
</dbReference>
<reference evidence="1 2" key="1">
    <citation type="journal article" date="2018" name="Science">
        <title>The opium poppy genome and morphinan production.</title>
        <authorList>
            <person name="Guo L."/>
            <person name="Winzer T."/>
            <person name="Yang X."/>
            <person name="Li Y."/>
            <person name="Ning Z."/>
            <person name="He Z."/>
            <person name="Teodor R."/>
            <person name="Lu Y."/>
            <person name="Bowser T.A."/>
            <person name="Graham I.A."/>
            <person name="Ye K."/>
        </authorList>
    </citation>
    <scope>NUCLEOTIDE SEQUENCE [LARGE SCALE GENOMIC DNA]</scope>
    <source>
        <strain evidence="2">cv. HN1</strain>
        <tissue evidence="1">Leaves</tissue>
    </source>
</reference>
<organism evidence="1 2">
    <name type="scientific">Papaver somniferum</name>
    <name type="common">Opium poppy</name>
    <dbReference type="NCBI Taxonomy" id="3469"/>
    <lineage>
        <taxon>Eukaryota</taxon>
        <taxon>Viridiplantae</taxon>
        <taxon>Streptophyta</taxon>
        <taxon>Embryophyta</taxon>
        <taxon>Tracheophyta</taxon>
        <taxon>Spermatophyta</taxon>
        <taxon>Magnoliopsida</taxon>
        <taxon>Ranunculales</taxon>
        <taxon>Papaveraceae</taxon>
        <taxon>Papaveroideae</taxon>
        <taxon>Papaver</taxon>
    </lineage>
</organism>
<sequence length="90" mass="9689">MSASASTVYHSILSNHVTHVQTQTRRNVSFRVSCMAKEKQDPMTTPPSPAPRAAPKMSTKFTDLLAFGGPAPERINGRLAMIGFVTAMGV</sequence>
<gene>
    <name evidence="1" type="ORF">C5167_006889</name>
</gene>
<evidence type="ECO:0000313" key="2">
    <source>
        <dbReference type="Proteomes" id="UP000316621"/>
    </source>
</evidence>
<protein>
    <submittedName>
        <fullName evidence="1">Uncharacterized protein</fullName>
    </submittedName>
</protein>
<dbReference type="OMA" id="CMAKEKQ"/>
<dbReference type="Proteomes" id="UP000316621">
    <property type="component" value="Chromosome 4"/>
</dbReference>
<evidence type="ECO:0000313" key="1">
    <source>
        <dbReference type="EMBL" id="RZC59584.1"/>
    </source>
</evidence>
<name>A0A4Y7JEL5_PAPSO</name>